<organism evidence="9 10">
    <name type="scientific">Paenibacillus terreus</name>
    <dbReference type="NCBI Taxonomy" id="1387834"/>
    <lineage>
        <taxon>Bacteria</taxon>
        <taxon>Bacillati</taxon>
        <taxon>Bacillota</taxon>
        <taxon>Bacilli</taxon>
        <taxon>Bacillales</taxon>
        <taxon>Paenibacillaceae</taxon>
        <taxon>Paenibacillus</taxon>
    </lineage>
</organism>
<dbReference type="Gene3D" id="3.40.190.10">
    <property type="entry name" value="Periplasmic binding protein-like II"/>
    <property type="match status" value="2"/>
</dbReference>
<comment type="similarity">
    <text evidence="1">Belongs to the bacterial solute-binding protein 1 family.</text>
</comment>
<sequence>MRRIGKMPAVLAALLLLTTLLAACGQDRAANGKVQVEFFQNKPEAKASFDKLIAQFNQENPDVEVTQVNPPDAETVLMTRVVKEDVPDVIALGATDTYSVLANSGIFADLTASPLVDKVEPAYVQMLKDVTGMQEITGIPFAANANGVMYNKALFRDMGLSVPRTWDELITTAQKIKDAGKIPFYYTYKDDWQTNLPFNQLAPNLVGIDFFLKRRENQVTFQEKFHEIAEKQLELLHFGHSDNFGKSYADGNRAFANGEAYMYIQGTWAIPEIRKANPDIELGFFPLPTGDNAEKNKLISGVDTLFTIAEDSPHKAEAERFIDFLLDPAHSKQYITEQTMFSAVKGVVQDDPAVAGLQPYLKSGRIVDFADHYIPAAVQLNSIVQAFLQDRDIDHYLKTLDTEWDKVANRR</sequence>
<keyword evidence="7" id="KW-0449">Lipoprotein</keyword>
<evidence type="ECO:0000256" key="5">
    <source>
        <dbReference type="ARBA" id="ARBA00023136"/>
    </source>
</evidence>
<protein>
    <submittedName>
        <fullName evidence="9">ABC transporter substrate-binding protein</fullName>
    </submittedName>
</protein>
<dbReference type="Proteomes" id="UP001580407">
    <property type="component" value="Unassembled WGS sequence"/>
</dbReference>
<dbReference type="EMBL" id="JBHILM010000014">
    <property type="protein sequence ID" value="MFB5681963.1"/>
    <property type="molecule type" value="Genomic_DNA"/>
</dbReference>
<keyword evidence="4 8" id="KW-0732">Signal</keyword>
<evidence type="ECO:0000256" key="8">
    <source>
        <dbReference type="SAM" id="SignalP"/>
    </source>
</evidence>
<evidence type="ECO:0000313" key="10">
    <source>
        <dbReference type="Proteomes" id="UP001580407"/>
    </source>
</evidence>
<evidence type="ECO:0000256" key="6">
    <source>
        <dbReference type="ARBA" id="ARBA00023139"/>
    </source>
</evidence>
<evidence type="ECO:0000256" key="7">
    <source>
        <dbReference type="ARBA" id="ARBA00023288"/>
    </source>
</evidence>
<proteinExistence type="inferred from homology"/>
<reference evidence="9 10" key="1">
    <citation type="submission" date="2024-09" db="EMBL/GenBank/DDBJ databases">
        <authorList>
            <person name="Ruan L."/>
        </authorList>
    </citation>
    <scope>NUCLEOTIDE SEQUENCE [LARGE SCALE GENOMIC DNA]</scope>
    <source>
        <strain evidence="9 10">D33</strain>
    </source>
</reference>
<dbReference type="PROSITE" id="PS51257">
    <property type="entry name" value="PROKAR_LIPOPROTEIN"/>
    <property type="match status" value="1"/>
</dbReference>
<dbReference type="InterPro" id="IPR050490">
    <property type="entry name" value="Bact_solute-bd_prot1"/>
</dbReference>
<evidence type="ECO:0000256" key="3">
    <source>
        <dbReference type="ARBA" id="ARBA00022475"/>
    </source>
</evidence>
<dbReference type="InterPro" id="IPR006059">
    <property type="entry name" value="SBP"/>
</dbReference>
<accession>A0ABV5B8E3</accession>
<evidence type="ECO:0000256" key="2">
    <source>
        <dbReference type="ARBA" id="ARBA00022448"/>
    </source>
</evidence>
<keyword evidence="10" id="KW-1185">Reference proteome</keyword>
<evidence type="ECO:0000256" key="1">
    <source>
        <dbReference type="ARBA" id="ARBA00008520"/>
    </source>
</evidence>
<keyword evidence="2" id="KW-0813">Transport</keyword>
<gene>
    <name evidence="9" type="ORF">ACE3NQ_13655</name>
</gene>
<dbReference type="InterPro" id="IPR006061">
    <property type="entry name" value="SBP_1_CS"/>
</dbReference>
<dbReference type="SUPFAM" id="SSF53850">
    <property type="entry name" value="Periplasmic binding protein-like II"/>
    <property type="match status" value="1"/>
</dbReference>
<dbReference type="PANTHER" id="PTHR43649">
    <property type="entry name" value="ARABINOSE-BINDING PROTEIN-RELATED"/>
    <property type="match status" value="1"/>
</dbReference>
<dbReference type="RefSeq" id="WP_375525731.1">
    <property type="nucleotide sequence ID" value="NZ_JBHILM010000014.1"/>
</dbReference>
<dbReference type="PANTHER" id="PTHR43649:SF33">
    <property type="entry name" value="POLYGALACTURONAN_RHAMNOGALACTURONAN-BINDING PROTEIN YTCQ"/>
    <property type="match status" value="1"/>
</dbReference>
<name>A0ABV5B8E3_9BACL</name>
<keyword evidence="5" id="KW-0472">Membrane</keyword>
<feature type="chain" id="PRO_5047380228" evidence="8">
    <location>
        <begin position="23"/>
        <end position="411"/>
    </location>
</feature>
<keyword evidence="6" id="KW-0564">Palmitate</keyword>
<keyword evidence="3" id="KW-1003">Cell membrane</keyword>
<evidence type="ECO:0000256" key="4">
    <source>
        <dbReference type="ARBA" id="ARBA00022729"/>
    </source>
</evidence>
<comment type="caution">
    <text evidence="9">The sequence shown here is derived from an EMBL/GenBank/DDBJ whole genome shotgun (WGS) entry which is preliminary data.</text>
</comment>
<feature type="signal peptide" evidence="8">
    <location>
        <begin position="1"/>
        <end position="22"/>
    </location>
</feature>
<evidence type="ECO:0000313" key="9">
    <source>
        <dbReference type="EMBL" id="MFB5681963.1"/>
    </source>
</evidence>
<dbReference type="Pfam" id="PF01547">
    <property type="entry name" value="SBP_bac_1"/>
    <property type="match status" value="1"/>
</dbReference>
<dbReference type="PROSITE" id="PS01037">
    <property type="entry name" value="SBP_BACTERIAL_1"/>
    <property type="match status" value="1"/>
</dbReference>